<keyword evidence="3" id="KW-0547">Nucleotide-binding</keyword>
<evidence type="ECO:0000256" key="1">
    <source>
        <dbReference type="ARBA" id="ARBA00022679"/>
    </source>
</evidence>
<keyword evidence="4" id="KW-0418">Kinase</keyword>
<name>A0ABM0GY02_SACKO</name>
<evidence type="ECO:0000256" key="6">
    <source>
        <dbReference type="ARBA" id="ARBA00022989"/>
    </source>
</evidence>
<keyword evidence="7 9" id="KW-0472">Membrane</keyword>
<dbReference type="InterPro" id="IPR000719">
    <property type="entry name" value="Prot_kinase_dom"/>
</dbReference>
<evidence type="ECO:0000313" key="11">
    <source>
        <dbReference type="Proteomes" id="UP000694865"/>
    </source>
</evidence>
<evidence type="ECO:0000259" key="10">
    <source>
        <dbReference type="PROSITE" id="PS50011"/>
    </source>
</evidence>
<evidence type="ECO:0000256" key="4">
    <source>
        <dbReference type="ARBA" id="ARBA00022777"/>
    </source>
</evidence>
<dbReference type="PANTHER" id="PTHR22618:SF2">
    <property type="entry name" value="PROTEIN O-MANNOSE KINASE"/>
    <property type="match status" value="1"/>
</dbReference>
<dbReference type="SUPFAM" id="SSF56112">
    <property type="entry name" value="Protein kinase-like (PK-like)"/>
    <property type="match status" value="1"/>
</dbReference>
<evidence type="ECO:0000256" key="8">
    <source>
        <dbReference type="ARBA" id="ARBA00037847"/>
    </source>
</evidence>
<comment type="subcellular location">
    <subcellularLocation>
        <location evidence="8">Endomembrane system</location>
        <topology evidence="8">Single-pass membrane protein</topology>
    </subcellularLocation>
</comment>
<dbReference type="InterPro" id="IPR039318">
    <property type="entry name" value="POMK"/>
</dbReference>
<keyword evidence="11" id="KW-1185">Reference proteome</keyword>
<dbReference type="InterPro" id="IPR011009">
    <property type="entry name" value="Kinase-like_dom_sf"/>
</dbReference>
<proteinExistence type="predicted"/>
<keyword evidence="1" id="KW-0808">Transferase</keyword>
<accession>A0ABM0GY02</accession>
<dbReference type="PROSITE" id="PS50011">
    <property type="entry name" value="PROTEIN_KINASE_DOM"/>
    <property type="match status" value="1"/>
</dbReference>
<evidence type="ECO:0000256" key="3">
    <source>
        <dbReference type="ARBA" id="ARBA00022741"/>
    </source>
</evidence>
<feature type="domain" description="Protein kinase" evidence="10">
    <location>
        <begin position="103"/>
        <end position="365"/>
    </location>
</feature>
<keyword evidence="6 9" id="KW-1133">Transmembrane helix</keyword>
<dbReference type="Gene3D" id="1.10.510.10">
    <property type="entry name" value="Transferase(Phosphotransferase) domain 1"/>
    <property type="match status" value="1"/>
</dbReference>
<gene>
    <name evidence="12" type="primary">LOC100366379</name>
</gene>
<evidence type="ECO:0000256" key="7">
    <source>
        <dbReference type="ARBA" id="ARBA00023136"/>
    </source>
</evidence>
<evidence type="ECO:0000256" key="5">
    <source>
        <dbReference type="ARBA" id="ARBA00022840"/>
    </source>
</evidence>
<dbReference type="RefSeq" id="XP_002739843.1">
    <property type="nucleotide sequence ID" value="XM_002739797.1"/>
</dbReference>
<protein>
    <submittedName>
        <fullName evidence="12">Protein O-mannose kinase-like</fullName>
    </submittedName>
</protein>
<keyword evidence="2 9" id="KW-0812">Transmembrane</keyword>
<keyword evidence="5" id="KW-0067">ATP-binding</keyword>
<evidence type="ECO:0000313" key="12">
    <source>
        <dbReference type="RefSeq" id="XP_002739843.1"/>
    </source>
</evidence>
<reference evidence="12" key="1">
    <citation type="submission" date="2025-08" db="UniProtKB">
        <authorList>
            <consortium name="RefSeq"/>
        </authorList>
    </citation>
    <scope>IDENTIFICATION</scope>
    <source>
        <tissue evidence="12">Testes</tissue>
    </source>
</reference>
<organism evidence="11 12">
    <name type="scientific">Saccoglossus kowalevskii</name>
    <name type="common">Acorn worm</name>
    <dbReference type="NCBI Taxonomy" id="10224"/>
    <lineage>
        <taxon>Eukaryota</taxon>
        <taxon>Metazoa</taxon>
        <taxon>Hemichordata</taxon>
        <taxon>Enteropneusta</taxon>
        <taxon>Harrimaniidae</taxon>
        <taxon>Saccoglossus</taxon>
    </lineage>
</organism>
<evidence type="ECO:0000256" key="2">
    <source>
        <dbReference type="ARBA" id="ARBA00022692"/>
    </source>
</evidence>
<feature type="transmembrane region" description="Helical" evidence="9">
    <location>
        <begin position="7"/>
        <end position="27"/>
    </location>
</feature>
<dbReference type="PANTHER" id="PTHR22618">
    <property type="entry name" value="PROTEIN O-MANNOSE KINASE"/>
    <property type="match status" value="1"/>
</dbReference>
<dbReference type="GeneID" id="100366379"/>
<sequence length="365" mass="42394">MKLIWRYAVATATVLISYTIWKLSMYLRVLTLDENHIKYDKQLIGLNFSTVLADWSNLDCREKEILLGKQMCRPECKPGYFSLDGFRECHPWLMCEEIREEVKQTGELVGSGAVKQVYLAEWKGYQIAYCNLTTASYKDDFHHGLEMIKSFQHSEFVVQLVGYCHSDDVMLLEYHPLKSFDNMNSILSQETFSHFNTVLLRFQLCIRYVEILNFLHTGPLGTYVMCDSNDLFKTLSQYLVTDDMSLVVADLDALPNVDHKSGITAKCGHRELIGRFVAPEQLWPYDDTDFNDDNMPGYDEKTDIWKIPDVVDFILGDIPGSDAVRFHLFKIHRKCKEVVAKLRPSTLDIIKEYKLTYSYFRNTRS</sequence>
<dbReference type="Proteomes" id="UP000694865">
    <property type="component" value="Unplaced"/>
</dbReference>
<evidence type="ECO:0000256" key="9">
    <source>
        <dbReference type="SAM" id="Phobius"/>
    </source>
</evidence>